<evidence type="ECO:0000313" key="2">
    <source>
        <dbReference type="Proteomes" id="UP000712281"/>
    </source>
</evidence>
<organism evidence="1 2">
    <name type="scientific">Brassica cretica</name>
    <name type="common">Mustard</name>
    <dbReference type="NCBI Taxonomy" id="69181"/>
    <lineage>
        <taxon>Eukaryota</taxon>
        <taxon>Viridiplantae</taxon>
        <taxon>Streptophyta</taxon>
        <taxon>Embryophyta</taxon>
        <taxon>Tracheophyta</taxon>
        <taxon>Spermatophyta</taxon>
        <taxon>Magnoliopsida</taxon>
        <taxon>eudicotyledons</taxon>
        <taxon>Gunneridae</taxon>
        <taxon>Pentapetalae</taxon>
        <taxon>rosids</taxon>
        <taxon>malvids</taxon>
        <taxon>Brassicales</taxon>
        <taxon>Brassicaceae</taxon>
        <taxon>Brassiceae</taxon>
        <taxon>Brassica</taxon>
    </lineage>
</organism>
<name>A0A8S9IFF7_BRACR</name>
<proteinExistence type="predicted"/>
<sequence>MTTLTLTMYSELLLVDPEVSLFHSLLKRMNLLDGIIVTTPQGSLIRVLGNRNIEYTKMKKKKMDTLQQNPATLTLSQTKLLIDKHLV</sequence>
<dbReference type="EMBL" id="QGKW02001911">
    <property type="protein sequence ID" value="KAF2568085.1"/>
    <property type="molecule type" value="Genomic_DNA"/>
</dbReference>
<gene>
    <name evidence="1" type="ORF">F2Q68_00023802</name>
</gene>
<dbReference type="AlphaFoldDB" id="A0A8S9IFF7"/>
<protein>
    <submittedName>
        <fullName evidence="1">Uncharacterized protein</fullName>
    </submittedName>
</protein>
<comment type="caution">
    <text evidence="1">The sequence shown here is derived from an EMBL/GenBank/DDBJ whole genome shotgun (WGS) entry which is preliminary data.</text>
</comment>
<reference evidence="1" key="1">
    <citation type="submission" date="2019-12" db="EMBL/GenBank/DDBJ databases">
        <title>Genome sequencing and annotation of Brassica cretica.</title>
        <authorList>
            <person name="Studholme D.J."/>
            <person name="Sarris P.F."/>
        </authorList>
    </citation>
    <scope>NUCLEOTIDE SEQUENCE</scope>
    <source>
        <strain evidence="1">PFS-001/15</strain>
        <tissue evidence="1">Leaf</tissue>
    </source>
</reference>
<accession>A0A8S9IFF7</accession>
<evidence type="ECO:0000313" key="1">
    <source>
        <dbReference type="EMBL" id="KAF2568085.1"/>
    </source>
</evidence>
<dbReference type="Proteomes" id="UP000712281">
    <property type="component" value="Unassembled WGS sequence"/>
</dbReference>